<evidence type="ECO:0000256" key="1">
    <source>
        <dbReference type="SAM" id="MobiDB-lite"/>
    </source>
</evidence>
<dbReference type="EMBL" id="CADCXW020000016">
    <property type="protein sequence ID" value="CAD1551149.1"/>
    <property type="molecule type" value="Genomic_DNA"/>
</dbReference>
<proteinExistence type="predicted"/>
<dbReference type="AlphaFoldDB" id="A0A6V7JLJ9"/>
<protein>
    <submittedName>
        <fullName evidence="2">Uncharacterized protein</fullName>
    </submittedName>
</protein>
<evidence type="ECO:0000313" key="2">
    <source>
        <dbReference type="EMBL" id="CAD1551149.1"/>
    </source>
</evidence>
<feature type="region of interest" description="Disordered" evidence="1">
    <location>
        <begin position="1"/>
        <end position="20"/>
    </location>
</feature>
<accession>A0A6V7JLJ9</accession>
<gene>
    <name evidence="2" type="ORF">BBRV_LOCUS51998</name>
</gene>
<reference evidence="2" key="1">
    <citation type="submission" date="2020-07" db="EMBL/GenBank/DDBJ databases">
        <authorList>
            <person name="Ferguson B K."/>
        </authorList>
    </citation>
    <scope>NUCLEOTIDE SEQUENCE</scope>
    <source>
        <strain evidence="2">L06</strain>
    </source>
</reference>
<organism evidence="2">
    <name type="scientific">Bracon brevicornis</name>
    <dbReference type="NCBI Taxonomy" id="1563983"/>
    <lineage>
        <taxon>Eukaryota</taxon>
        <taxon>Metazoa</taxon>
        <taxon>Ecdysozoa</taxon>
        <taxon>Arthropoda</taxon>
        <taxon>Hexapoda</taxon>
        <taxon>Insecta</taxon>
        <taxon>Pterygota</taxon>
        <taxon>Neoptera</taxon>
        <taxon>Endopterygota</taxon>
        <taxon>Hymenoptera</taxon>
        <taxon>Apocrita</taxon>
        <taxon>Ichneumonoidea</taxon>
        <taxon>Braconidae</taxon>
        <taxon>Braconinae</taxon>
        <taxon>Bracon</taxon>
    </lineage>
</organism>
<sequence length="108" mass="12654">MSDDGTLEPQYANPGTPPKLQARYGEAKELSVPKKSKEIYVKCNNRFMEYFREMAKQRAPSTLWSEYPKLKTTLKLHYGVNIDKYAELRMLLKSQWTDYELKKCAVLI</sequence>
<name>A0A6V7JLJ9_9HYME</name>